<dbReference type="Pfam" id="PF00398">
    <property type="entry name" value="RrnaAD"/>
    <property type="match status" value="1"/>
</dbReference>
<gene>
    <name evidence="7 10" type="primary">rsmA</name>
    <name evidence="7" type="synonym">ksgA</name>
    <name evidence="10" type="ORF">ED208_06715</name>
</gene>
<feature type="domain" description="Ribosomal RNA adenine methylase transferase N-terminal" evidence="9">
    <location>
        <begin position="20"/>
        <end position="193"/>
    </location>
</feature>
<dbReference type="PANTHER" id="PTHR11727">
    <property type="entry name" value="DIMETHYLADENOSINE TRANSFERASE"/>
    <property type="match status" value="1"/>
</dbReference>
<comment type="subcellular location">
    <subcellularLocation>
        <location evidence="7">Cytoplasm</location>
    </subcellularLocation>
</comment>
<feature type="binding site" evidence="7 8">
    <location>
        <position position="40"/>
    </location>
    <ligand>
        <name>S-adenosyl-L-methionine</name>
        <dbReference type="ChEBI" id="CHEBI:59789"/>
    </ligand>
</feature>
<dbReference type="PANTHER" id="PTHR11727:SF7">
    <property type="entry name" value="DIMETHYLADENOSINE TRANSFERASE-RELATED"/>
    <property type="match status" value="1"/>
</dbReference>
<dbReference type="EMBL" id="RJVO01000002">
    <property type="protein sequence ID" value="ROH92056.1"/>
    <property type="molecule type" value="Genomic_DNA"/>
</dbReference>
<evidence type="ECO:0000256" key="7">
    <source>
        <dbReference type="HAMAP-Rule" id="MF_00607"/>
    </source>
</evidence>
<keyword evidence="4 7" id="KW-0808">Transferase</keyword>
<keyword evidence="5 7" id="KW-0949">S-adenosyl-L-methionine</keyword>
<feature type="binding site" evidence="7 8">
    <location>
        <position position="61"/>
    </location>
    <ligand>
        <name>S-adenosyl-L-methionine</name>
        <dbReference type="ChEBI" id="CHEBI:59789"/>
    </ligand>
</feature>
<keyword evidence="6 7" id="KW-0694">RNA-binding</keyword>
<dbReference type="NCBIfam" id="TIGR00755">
    <property type="entry name" value="ksgA"/>
    <property type="match status" value="1"/>
</dbReference>
<evidence type="ECO:0000256" key="8">
    <source>
        <dbReference type="PROSITE-ProRule" id="PRU01026"/>
    </source>
</evidence>
<dbReference type="RefSeq" id="WP_123211099.1">
    <property type="nucleotide sequence ID" value="NZ_RJVO01000002.1"/>
</dbReference>
<feature type="binding site" evidence="7 8">
    <location>
        <position position="13"/>
    </location>
    <ligand>
        <name>S-adenosyl-L-methionine</name>
        <dbReference type="ChEBI" id="CHEBI:59789"/>
    </ligand>
</feature>
<evidence type="ECO:0000256" key="5">
    <source>
        <dbReference type="ARBA" id="ARBA00022691"/>
    </source>
</evidence>
<dbReference type="PROSITE" id="PS01131">
    <property type="entry name" value="RRNA_A_DIMETH"/>
    <property type="match status" value="1"/>
</dbReference>
<dbReference type="CDD" id="cd02440">
    <property type="entry name" value="AdoMet_MTases"/>
    <property type="match status" value="1"/>
</dbReference>
<evidence type="ECO:0000256" key="3">
    <source>
        <dbReference type="ARBA" id="ARBA00022603"/>
    </source>
</evidence>
<accession>A0A3N0VH26</accession>
<feature type="binding site" evidence="7 8">
    <location>
        <position position="87"/>
    </location>
    <ligand>
        <name>S-adenosyl-L-methionine</name>
        <dbReference type="ChEBI" id="CHEBI:59789"/>
    </ligand>
</feature>
<dbReference type="Proteomes" id="UP000282106">
    <property type="component" value="Unassembled WGS sequence"/>
</dbReference>
<sequence length="258" mass="27977">MSSHKAKKHFGQHFLHDGRVIERILQALNPQPGDALVEIGPGLGALTVPLIARVPALTVVELDRDVLAPLRAACGEHAGKLTVIEADALNVDFGALAPADGQLRLVGNLPYNISTPLLFHLLRFADRVRDMHFMLQKEVVDRMCADPDTDDYGRLTVALAARAHCDWLFKVGPGSFNPPPKVDSAVVRVTPRPAPFPLGDLARYDRVVAAAFSQRRKTLSNALKTLMPAEAIRAAGIDPGLRAETLPPEAFGRLAMQL</sequence>
<dbReference type="GO" id="GO:0052908">
    <property type="term" value="F:16S rRNA (adenine(1518)-N(6)/adenine(1519)-N(6))-dimethyltransferase activity"/>
    <property type="evidence" value="ECO:0007669"/>
    <property type="project" value="UniProtKB-EC"/>
</dbReference>
<comment type="similarity">
    <text evidence="7">Belongs to the class I-like SAM-binding methyltransferase superfamily. rRNA adenine N(6)-methyltransferase family. RsmA subfamily.</text>
</comment>
<dbReference type="InterPro" id="IPR011530">
    <property type="entry name" value="rRNA_adenine_dimethylase"/>
</dbReference>
<dbReference type="GO" id="GO:0005829">
    <property type="term" value="C:cytosol"/>
    <property type="evidence" value="ECO:0007669"/>
    <property type="project" value="TreeGrafter"/>
</dbReference>
<dbReference type="HAMAP" id="MF_00607">
    <property type="entry name" value="16SrRNA_methyltr_A"/>
    <property type="match status" value="1"/>
</dbReference>
<dbReference type="Gene3D" id="3.40.50.150">
    <property type="entry name" value="Vaccinia Virus protein VP39"/>
    <property type="match status" value="1"/>
</dbReference>
<dbReference type="GO" id="GO:0003723">
    <property type="term" value="F:RNA binding"/>
    <property type="evidence" value="ECO:0007669"/>
    <property type="project" value="UniProtKB-UniRule"/>
</dbReference>
<dbReference type="InterPro" id="IPR020596">
    <property type="entry name" value="rRNA_Ade_Mease_Trfase_CS"/>
</dbReference>
<dbReference type="PROSITE" id="PS51689">
    <property type="entry name" value="SAM_RNA_A_N6_MT"/>
    <property type="match status" value="1"/>
</dbReference>
<dbReference type="FunCoup" id="A0A3N0VH26">
    <property type="interactions" value="528"/>
</dbReference>
<evidence type="ECO:0000256" key="2">
    <source>
        <dbReference type="ARBA" id="ARBA00022552"/>
    </source>
</evidence>
<feature type="binding site" evidence="7 8">
    <location>
        <position position="15"/>
    </location>
    <ligand>
        <name>S-adenosyl-L-methionine</name>
        <dbReference type="ChEBI" id="CHEBI:59789"/>
    </ligand>
</feature>
<dbReference type="SMART" id="SM00650">
    <property type="entry name" value="rADc"/>
    <property type="match status" value="1"/>
</dbReference>
<dbReference type="InterPro" id="IPR020598">
    <property type="entry name" value="rRNA_Ade_methylase_Trfase_N"/>
</dbReference>
<proteinExistence type="inferred from homology"/>
<feature type="binding site" evidence="7 8">
    <location>
        <position position="108"/>
    </location>
    <ligand>
        <name>S-adenosyl-L-methionine</name>
        <dbReference type="ChEBI" id="CHEBI:59789"/>
    </ligand>
</feature>
<keyword evidence="3 7" id="KW-0489">Methyltransferase</keyword>
<dbReference type="AlphaFoldDB" id="A0A3N0VH26"/>
<evidence type="ECO:0000256" key="6">
    <source>
        <dbReference type="ARBA" id="ARBA00022884"/>
    </source>
</evidence>
<organism evidence="10 11">
    <name type="scientific">Stagnimonas aquatica</name>
    <dbReference type="NCBI Taxonomy" id="2689987"/>
    <lineage>
        <taxon>Bacteria</taxon>
        <taxon>Pseudomonadati</taxon>
        <taxon>Pseudomonadota</taxon>
        <taxon>Gammaproteobacteria</taxon>
        <taxon>Nevskiales</taxon>
        <taxon>Nevskiaceae</taxon>
        <taxon>Stagnimonas</taxon>
    </lineage>
</organism>
<dbReference type="FunFam" id="1.10.8.100:FF:000001">
    <property type="entry name" value="Ribosomal RNA small subunit methyltransferase A"/>
    <property type="match status" value="1"/>
</dbReference>
<comment type="caution">
    <text evidence="10">The sequence shown here is derived from an EMBL/GenBank/DDBJ whole genome shotgun (WGS) entry which is preliminary data.</text>
</comment>
<dbReference type="InterPro" id="IPR023165">
    <property type="entry name" value="rRNA_Ade_diMease-like_C"/>
</dbReference>
<dbReference type="SUPFAM" id="SSF53335">
    <property type="entry name" value="S-adenosyl-L-methionine-dependent methyltransferases"/>
    <property type="match status" value="1"/>
</dbReference>
<dbReference type="InParanoid" id="A0A3N0VH26"/>
<evidence type="ECO:0000256" key="4">
    <source>
        <dbReference type="ARBA" id="ARBA00022679"/>
    </source>
</evidence>
<comment type="function">
    <text evidence="7">Specifically dimethylates two adjacent adenosines (A1518 and A1519) in the loop of a conserved hairpin near the 3'-end of 16S rRNA in the 30S particle. May play a critical role in biogenesis of 30S subunits.</text>
</comment>
<dbReference type="EC" id="2.1.1.182" evidence="7"/>
<evidence type="ECO:0000259" key="9">
    <source>
        <dbReference type="SMART" id="SM00650"/>
    </source>
</evidence>
<keyword evidence="11" id="KW-1185">Reference proteome</keyword>
<protein>
    <recommendedName>
        <fullName evidence="7">Ribosomal RNA small subunit methyltransferase A</fullName>
        <ecNumber evidence="7">2.1.1.182</ecNumber>
    </recommendedName>
    <alternativeName>
        <fullName evidence="7">16S rRNA (adenine(1518)-N(6)/adenine(1519)-N(6))-dimethyltransferase</fullName>
    </alternativeName>
    <alternativeName>
        <fullName evidence="7">16S rRNA dimethyladenosine transferase</fullName>
    </alternativeName>
    <alternativeName>
        <fullName evidence="7">16S rRNA dimethylase</fullName>
    </alternativeName>
    <alternativeName>
        <fullName evidence="7">S-adenosylmethionine-6-N', N'-adenosyl(rRNA) dimethyltransferase</fullName>
    </alternativeName>
</protein>
<comment type="catalytic activity">
    <reaction evidence="7">
        <text>adenosine(1518)/adenosine(1519) in 16S rRNA + 4 S-adenosyl-L-methionine = N(6)-dimethyladenosine(1518)/N(6)-dimethyladenosine(1519) in 16S rRNA + 4 S-adenosyl-L-homocysteine + 4 H(+)</text>
        <dbReference type="Rhea" id="RHEA:19609"/>
        <dbReference type="Rhea" id="RHEA-COMP:10232"/>
        <dbReference type="Rhea" id="RHEA-COMP:10233"/>
        <dbReference type="ChEBI" id="CHEBI:15378"/>
        <dbReference type="ChEBI" id="CHEBI:57856"/>
        <dbReference type="ChEBI" id="CHEBI:59789"/>
        <dbReference type="ChEBI" id="CHEBI:74411"/>
        <dbReference type="ChEBI" id="CHEBI:74493"/>
        <dbReference type="EC" id="2.1.1.182"/>
    </reaction>
</comment>
<name>A0A3N0VH26_9GAMM</name>
<evidence type="ECO:0000256" key="1">
    <source>
        <dbReference type="ARBA" id="ARBA00022490"/>
    </source>
</evidence>
<dbReference type="InterPro" id="IPR029063">
    <property type="entry name" value="SAM-dependent_MTases_sf"/>
</dbReference>
<keyword evidence="1 7" id="KW-0963">Cytoplasm</keyword>
<dbReference type="InterPro" id="IPR001737">
    <property type="entry name" value="KsgA/Erm"/>
</dbReference>
<reference evidence="10 11" key="1">
    <citation type="submission" date="2018-10" db="EMBL/GenBank/DDBJ databases">
        <authorList>
            <person name="Chen W.-M."/>
        </authorList>
    </citation>
    <scope>NUCLEOTIDE SEQUENCE [LARGE SCALE GENOMIC DNA]</scope>
    <source>
        <strain evidence="10 11">THS-13</strain>
    </source>
</reference>
<evidence type="ECO:0000313" key="10">
    <source>
        <dbReference type="EMBL" id="ROH92056.1"/>
    </source>
</evidence>
<evidence type="ECO:0000313" key="11">
    <source>
        <dbReference type="Proteomes" id="UP000282106"/>
    </source>
</evidence>
<dbReference type="Gene3D" id="1.10.8.100">
    <property type="entry name" value="Ribosomal RNA adenine dimethylase-like, domain 2"/>
    <property type="match status" value="1"/>
</dbReference>
<keyword evidence="2 7" id="KW-0698">rRNA processing</keyword>